<gene>
    <name evidence="1" type="ORF">H6G03_08585</name>
</gene>
<dbReference type="EMBL" id="JACJPW010000016">
    <property type="protein sequence ID" value="MBD2181156.1"/>
    <property type="molecule type" value="Genomic_DNA"/>
</dbReference>
<sequence>MPAQYKGWRLSTKTMNGKLWLRWQHPDESFARYGCTIDPKDILSTIAHVRFSIDLAIELEEEAAKQARRYQG</sequence>
<organism evidence="1 2">
    <name type="scientific">Aerosakkonema funiforme FACHB-1375</name>
    <dbReference type="NCBI Taxonomy" id="2949571"/>
    <lineage>
        <taxon>Bacteria</taxon>
        <taxon>Bacillati</taxon>
        <taxon>Cyanobacteriota</taxon>
        <taxon>Cyanophyceae</taxon>
        <taxon>Oscillatoriophycideae</taxon>
        <taxon>Aerosakkonematales</taxon>
        <taxon>Aerosakkonemataceae</taxon>
        <taxon>Aerosakkonema</taxon>
    </lineage>
</organism>
<accession>A0A926VC54</accession>
<comment type="caution">
    <text evidence="1">The sequence shown here is derived from an EMBL/GenBank/DDBJ whole genome shotgun (WGS) entry which is preliminary data.</text>
</comment>
<keyword evidence="2" id="KW-1185">Reference proteome</keyword>
<reference evidence="1" key="2">
    <citation type="submission" date="2020-08" db="EMBL/GenBank/DDBJ databases">
        <authorList>
            <person name="Chen M."/>
            <person name="Teng W."/>
            <person name="Zhao L."/>
            <person name="Hu C."/>
            <person name="Zhou Y."/>
            <person name="Han B."/>
            <person name="Song L."/>
            <person name="Shu W."/>
        </authorList>
    </citation>
    <scope>NUCLEOTIDE SEQUENCE</scope>
    <source>
        <strain evidence="1">FACHB-1375</strain>
    </source>
</reference>
<evidence type="ECO:0000313" key="1">
    <source>
        <dbReference type="EMBL" id="MBD2181156.1"/>
    </source>
</evidence>
<name>A0A926VC54_9CYAN</name>
<reference evidence="1" key="1">
    <citation type="journal article" date="2015" name="ISME J.">
        <title>Draft Genome Sequence of Streptomyces incarnatus NRRL8089, which Produces the Nucleoside Antibiotic Sinefungin.</title>
        <authorList>
            <person name="Oshima K."/>
            <person name="Hattori M."/>
            <person name="Shimizu H."/>
            <person name="Fukuda K."/>
            <person name="Nemoto M."/>
            <person name="Inagaki K."/>
            <person name="Tamura T."/>
        </authorList>
    </citation>
    <scope>NUCLEOTIDE SEQUENCE</scope>
    <source>
        <strain evidence="1">FACHB-1375</strain>
    </source>
</reference>
<dbReference type="Proteomes" id="UP000641646">
    <property type="component" value="Unassembled WGS sequence"/>
</dbReference>
<protein>
    <submittedName>
        <fullName evidence="1">Uncharacterized protein</fullName>
    </submittedName>
</protein>
<evidence type="ECO:0000313" key="2">
    <source>
        <dbReference type="Proteomes" id="UP000641646"/>
    </source>
</evidence>
<dbReference type="AlphaFoldDB" id="A0A926VC54"/>
<proteinExistence type="predicted"/>